<dbReference type="AlphaFoldDB" id="A0A515EV31"/>
<dbReference type="SUPFAM" id="SSF46785">
    <property type="entry name" value="Winged helix' DNA-binding domain"/>
    <property type="match status" value="1"/>
</dbReference>
<evidence type="ECO:0000313" key="7">
    <source>
        <dbReference type="Proteomes" id="UP000317365"/>
    </source>
</evidence>
<sequence length="297" mass="32785">MLLPRVPSMKLLIGFEAAARLGNFSRAADELALSQSAISHQIQLLEAQLGQPVFRRIGRGVELTVAGKILLSSVQGAINTLRNGMGRINSYQDEGLVVLVCPAPLMHGWLQARMVRLMADLPGLCPLLSTDVTARYVDEIDVDISISERPLAQSGLKESPLMTDSWVMVASTALLPSLEGVAVDQHHAHVGLVCMEDAFTGQATADVFREHLHRFRKRVIYDDERLLLDAAQRGLGLAFLPRSLAQEAMDEGRLHALDGYPVVPGKTWWISRRADEPRSERITQMHDWLLREGQAAS</sequence>
<evidence type="ECO:0000259" key="5">
    <source>
        <dbReference type="PROSITE" id="PS50931"/>
    </source>
</evidence>
<reference evidence="7" key="1">
    <citation type="submission" date="2019-02" db="EMBL/GenBank/DDBJ databases">
        <title>Complete genome sequence of Rhodoferax sp. Gr-4.</title>
        <authorList>
            <person name="Jin L."/>
        </authorList>
    </citation>
    <scope>NUCLEOTIDE SEQUENCE [LARGE SCALE GENOMIC DNA]</scope>
    <source>
        <strain evidence="7">Gr-4</strain>
    </source>
</reference>
<keyword evidence="3" id="KW-0238">DNA-binding</keyword>
<dbReference type="GO" id="GO:0006351">
    <property type="term" value="P:DNA-templated transcription"/>
    <property type="evidence" value="ECO:0007669"/>
    <property type="project" value="TreeGrafter"/>
</dbReference>
<dbReference type="Proteomes" id="UP000317365">
    <property type="component" value="Chromosome"/>
</dbReference>
<keyword evidence="2" id="KW-0805">Transcription regulation</keyword>
<dbReference type="PANTHER" id="PTHR30537:SF79">
    <property type="entry name" value="TRANSCRIPTIONAL REGULATOR-RELATED"/>
    <property type="match status" value="1"/>
</dbReference>
<dbReference type="InterPro" id="IPR000847">
    <property type="entry name" value="LysR_HTH_N"/>
</dbReference>
<accession>A0A515EV31</accession>
<dbReference type="EMBL" id="CP036282">
    <property type="protein sequence ID" value="QDL56536.1"/>
    <property type="molecule type" value="Genomic_DNA"/>
</dbReference>
<organism evidence="6 7">
    <name type="scientific">Rhodoferax aquaticus</name>
    <dbReference type="NCBI Taxonomy" id="2527691"/>
    <lineage>
        <taxon>Bacteria</taxon>
        <taxon>Pseudomonadati</taxon>
        <taxon>Pseudomonadota</taxon>
        <taxon>Betaproteobacteria</taxon>
        <taxon>Burkholderiales</taxon>
        <taxon>Comamonadaceae</taxon>
        <taxon>Rhodoferax</taxon>
    </lineage>
</organism>
<dbReference type="InterPro" id="IPR036390">
    <property type="entry name" value="WH_DNA-bd_sf"/>
</dbReference>
<evidence type="ECO:0000256" key="4">
    <source>
        <dbReference type="ARBA" id="ARBA00023163"/>
    </source>
</evidence>
<dbReference type="InterPro" id="IPR058163">
    <property type="entry name" value="LysR-type_TF_proteobact-type"/>
</dbReference>
<reference evidence="7" key="2">
    <citation type="journal article" date="2020" name="Int. J. Syst. Evol. Microbiol.">
        <title>Genomic insights into a novel species Rhodoferax aquaticus sp. nov., isolated from freshwater.</title>
        <authorList>
            <person name="Li T."/>
            <person name="Zhuo Y."/>
            <person name="Jin C.Z."/>
            <person name="Wu X."/>
            <person name="Ko S.R."/>
            <person name="Jin F.J."/>
            <person name="Ahn C.Y."/>
            <person name="Oh H.M."/>
            <person name="Lee H.G."/>
            <person name="Jin L."/>
        </authorList>
    </citation>
    <scope>NUCLEOTIDE SEQUENCE [LARGE SCALE GENOMIC DNA]</scope>
    <source>
        <strain evidence="7">Gr-4</strain>
    </source>
</reference>
<gene>
    <name evidence="6" type="ORF">EXZ61_21570</name>
</gene>
<dbReference type="GO" id="GO:0043565">
    <property type="term" value="F:sequence-specific DNA binding"/>
    <property type="evidence" value="ECO:0007669"/>
    <property type="project" value="TreeGrafter"/>
</dbReference>
<dbReference type="Pfam" id="PF03466">
    <property type="entry name" value="LysR_substrate"/>
    <property type="match status" value="1"/>
</dbReference>
<dbReference type="GO" id="GO:0003700">
    <property type="term" value="F:DNA-binding transcription factor activity"/>
    <property type="evidence" value="ECO:0007669"/>
    <property type="project" value="InterPro"/>
</dbReference>
<proteinExistence type="inferred from homology"/>
<dbReference type="InterPro" id="IPR005119">
    <property type="entry name" value="LysR_subst-bd"/>
</dbReference>
<dbReference type="Gene3D" id="3.40.190.290">
    <property type="match status" value="1"/>
</dbReference>
<dbReference type="PANTHER" id="PTHR30537">
    <property type="entry name" value="HTH-TYPE TRANSCRIPTIONAL REGULATOR"/>
    <property type="match status" value="1"/>
</dbReference>
<evidence type="ECO:0000256" key="3">
    <source>
        <dbReference type="ARBA" id="ARBA00023125"/>
    </source>
</evidence>
<keyword evidence="7" id="KW-1185">Reference proteome</keyword>
<dbReference type="PROSITE" id="PS50931">
    <property type="entry name" value="HTH_LYSR"/>
    <property type="match status" value="1"/>
</dbReference>
<dbReference type="SUPFAM" id="SSF53850">
    <property type="entry name" value="Periplasmic binding protein-like II"/>
    <property type="match status" value="1"/>
</dbReference>
<feature type="domain" description="HTH lysR-type" evidence="5">
    <location>
        <begin position="7"/>
        <end position="64"/>
    </location>
</feature>
<dbReference type="Pfam" id="PF00126">
    <property type="entry name" value="HTH_1"/>
    <property type="match status" value="1"/>
</dbReference>
<keyword evidence="4" id="KW-0804">Transcription</keyword>
<name>A0A515EV31_9BURK</name>
<protein>
    <submittedName>
        <fullName evidence="6">LysR family transcriptional regulator</fullName>
    </submittedName>
</protein>
<evidence type="ECO:0000256" key="1">
    <source>
        <dbReference type="ARBA" id="ARBA00009437"/>
    </source>
</evidence>
<evidence type="ECO:0000313" key="6">
    <source>
        <dbReference type="EMBL" id="QDL56536.1"/>
    </source>
</evidence>
<dbReference type="InterPro" id="IPR036388">
    <property type="entry name" value="WH-like_DNA-bd_sf"/>
</dbReference>
<evidence type="ECO:0000256" key="2">
    <source>
        <dbReference type="ARBA" id="ARBA00023015"/>
    </source>
</evidence>
<dbReference type="PRINTS" id="PR00039">
    <property type="entry name" value="HTHLYSR"/>
</dbReference>
<dbReference type="KEGG" id="rhg:EXZ61_21570"/>
<dbReference type="Gene3D" id="1.10.10.10">
    <property type="entry name" value="Winged helix-like DNA-binding domain superfamily/Winged helix DNA-binding domain"/>
    <property type="match status" value="1"/>
</dbReference>
<comment type="similarity">
    <text evidence="1">Belongs to the LysR transcriptional regulatory family.</text>
</comment>